<dbReference type="InterPro" id="IPR005925">
    <property type="entry name" value="Agmatinase-rel"/>
</dbReference>
<feature type="binding site" evidence="4">
    <location>
        <position position="141"/>
    </location>
    <ligand>
        <name>Mn(2+)</name>
        <dbReference type="ChEBI" id="CHEBI:29035"/>
        <label>1</label>
    </ligand>
</feature>
<keyword evidence="4" id="KW-0464">Manganese</keyword>
<comment type="cofactor">
    <cofactor evidence="4">
        <name>Mn(2+)</name>
        <dbReference type="ChEBI" id="CHEBI:29035"/>
    </cofactor>
    <text evidence="4">Binds 2 manganese ions per subunit.</text>
</comment>
<accession>A0A078KLU5</accession>
<dbReference type="AlphaFoldDB" id="A0A078KLU5"/>
<dbReference type="InterPro" id="IPR023696">
    <property type="entry name" value="Ureohydrolase_dom_sf"/>
</dbReference>
<comment type="similarity">
    <text evidence="1">Belongs to the arginase family. Agmatinase subfamily.</text>
</comment>
<organism evidence="6 7">
    <name type="scientific">[Clostridium] cellulosi</name>
    <dbReference type="NCBI Taxonomy" id="29343"/>
    <lineage>
        <taxon>Bacteria</taxon>
        <taxon>Bacillati</taxon>
        <taxon>Bacillota</taxon>
        <taxon>Clostridia</taxon>
        <taxon>Eubacteriales</taxon>
        <taxon>Oscillospiraceae</taxon>
        <taxon>Oscillospiraceae incertae sedis</taxon>
    </lineage>
</organism>
<dbReference type="PATRIC" id="fig|29343.3.peg.319"/>
<evidence type="ECO:0000313" key="6">
    <source>
        <dbReference type="EMBL" id="CDZ23447.1"/>
    </source>
</evidence>
<dbReference type="PIRSF" id="PIRSF036979">
    <property type="entry name" value="Arginase"/>
    <property type="match status" value="1"/>
</dbReference>
<dbReference type="EC" id="3.5.3.11" evidence="6"/>
<dbReference type="PANTHER" id="PTHR11358:SF26">
    <property type="entry name" value="GUANIDINO ACID HYDROLASE, MITOCHONDRIAL"/>
    <property type="match status" value="1"/>
</dbReference>
<dbReference type="GO" id="GO:0008783">
    <property type="term" value="F:agmatinase activity"/>
    <property type="evidence" value="ECO:0007669"/>
    <property type="project" value="UniProtKB-EC"/>
</dbReference>
<dbReference type="STRING" id="29343.CCDG5_0304"/>
<evidence type="ECO:0000256" key="1">
    <source>
        <dbReference type="ARBA" id="ARBA00009227"/>
    </source>
</evidence>
<dbReference type="Proteomes" id="UP000032431">
    <property type="component" value="Chromosome I"/>
</dbReference>
<reference evidence="7" key="1">
    <citation type="submission" date="2014-07" db="EMBL/GenBank/DDBJ databases">
        <authorList>
            <person name="Wibberg D."/>
        </authorList>
    </citation>
    <scope>NUCLEOTIDE SEQUENCE [LARGE SCALE GENOMIC DNA]</scope>
    <source>
        <strain evidence="7">DG5</strain>
    </source>
</reference>
<dbReference type="PANTHER" id="PTHR11358">
    <property type="entry name" value="ARGINASE/AGMATINASE"/>
    <property type="match status" value="1"/>
</dbReference>
<evidence type="ECO:0000313" key="7">
    <source>
        <dbReference type="Proteomes" id="UP000032431"/>
    </source>
</evidence>
<dbReference type="OrthoDB" id="9788689at2"/>
<gene>
    <name evidence="6" type="primary">speB</name>
    <name evidence="6" type="ORF">CCDG5_0304</name>
</gene>
<dbReference type="EMBL" id="LM995447">
    <property type="protein sequence ID" value="CDZ23447.1"/>
    <property type="molecule type" value="Genomic_DNA"/>
</dbReference>
<dbReference type="GO" id="GO:0033389">
    <property type="term" value="P:putrescine biosynthetic process from arginine, via agmatine"/>
    <property type="evidence" value="ECO:0007669"/>
    <property type="project" value="TreeGrafter"/>
</dbReference>
<dbReference type="PRINTS" id="PR00116">
    <property type="entry name" value="ARGINASE"/>
</dbReference>
<feature type="binding site" evidence="4">
    <location>
        <position position="221"/>
    </location>
    <ligand>
        <name>Mn(2+)</name>
        <dbReference type="ChEBI" id="CHEBI:29035"/>
        <label>1</label>
    </ligand>
</feature>
<dbReference type="KEGG" id="ccel:CCDG5_0304"/>
<evidence type="ECO:0000256" key="5">
    <source>
        <dbReference type="RuleBase" id="RU003684"/>
    </source>
</evidence>
<dbReference type="SUPFAM" id="SSF52768">
    <property type="entry name" value="Arginase/deacetylase"/>
    <property type="match status" value="1"/>
</dbReference>
<evidence type="ECO:0000256" key="2">
    <source>
        <dbReference type="ARBA" id="ARBA00022723"/>
    </source>
</evidence>
<feature type="binding site" evidence="4">
    <location>
        <position position="143"/>
    </location>
    <ligand>
        <name>Mn(2+)</name>
        <dbReference type="ChEBI" id="CHEBI:29035"/>
        <label>1</label>
    </ligand>
</feature>
<dbReference type="Gene3D" id="3.40.800.10">
    <property type="entry name" value="Ureohydrolase domain"/>
    <property type="match status" value="1"/>
</dbReference>
<evidence type="ECO:0000256" key="4">
    <source>
        <dbReference type="PIRSR" id="PIRSR036979-1"/>
    </source>
</evidence>
<protein>
    <submittedName>
        <fullName evidence="6">Agmatinase</fullName>
        <ecNumber evidence="6">3.5.3.11</ecNumber>
    </submittedName>
</protein>
<dbReference type="HOGENOM" id="CLU_039478_0_2_9"/>
<dbReference type="CDD" id="cd11593">
    <property type="entry name" value="Agmatinase-like_2"/>
    <property type="match status" value="1"/>
</dbReference>
<evidence type="ECO:0000256" key="3">
    <source>
        <dbReference type="ARBA" id="ARBA00022801"/>
    </source>
</evidence>
<sequence>MSDNKTGLTGFEILKSCFIGCEAGYDESDIVIFGAPFDGTVTFRPGSRFAPMSMRAESIGLETYSPYQNKDLEDMKIYDAGDLDLPFGDTSRALQKIAGIERYIIKAGKRPVMIGGEHLVSLPAIEEALKAYPDLHIIHFDAHTDLRDEYLGEKLSHANVIRRVWDLVGDGRIHQFGIRSGTREEFEWADSGHTKLHRYTTKGIEETVKELSGVPVYVTIDLDVLDPSIFPGTGTPEAGGVSFMELENALIALSGLDIKAADVVELSPHYDASGVSTAVACKVLRELLLVMG</sequence>
<dbReference type="PROSITE" id="PS51409">
    <property type="entry name" value="ARGINASE_2"/>
    <property type="match status" value="1"/>
</dbReference>
<feature type="binding site" evidence="4">
    <location>
        <position position="118"/>
    </location>
    <ligand>
        <name>Mn(2+)</name>
        <dbReference type="ChEBI" id="CHEBI:29035"/>
        <label>1</label>
    </ligand>
</feature>
<dbReference type="InterPro" id="IPR020855">
    <property type="entry name" value="Ureohydrolase_Mn_BS"/>
</dbReference>
<dbReference type="NCBIfam" id="TIGR01230">
    <property type="entry name" value="agmatinase"/>
    <property type="match status" value="1"/>
</dbReference>
<name>A0A078KLU5_9FIRM</name>
<dbReference type="InterPro" id="IPR006035">
    <property type="entry name" value="Ureohydrolase"/>
</dbReference>
<feature type="binding site" evidence="4">
    <location>
        <position position="223"/>
    </location>
    <ligand>
        <name>Mn(2+)</name>
        <dbReference type="ChEBI" id="CHEBI:29035"/>
        <label>1</label>
    </ligand>
</feature>
<feature type="binding site" evidence="4">
    <location>
        <position position="145"/>
    </location>
    <ligand>
        <name>Mn(2+)</name>
        <dbReference type="ChEBI" id="CHEBI:29035"/>
        <label>1</label>
    </ligand>
</feature>
<proteinExistence type="inferred from homology"/>
<keyword evidence="3 5" id="KW-0378">Hydrolase</keyword>
<dbReference type="Pfam" id="PF00491">
    <property type="entry name" value="Arginase"/>
    <property type="match status" value="1"/>
</dbReference>
<keyword evidence="2 4" id="KW-0479">Metal-binding</keyword>
<dbReference type="PROSITE" id="PS01053">
    <property type="entry name" value="ARGINASE_1"/>
    <property type="match status" value="1"/>
</dbReference>
<keyword evidence="7" id="KW-1185">Reference proteome</keyword>
<dbReference type="GO" id="GO:0046872">
    <property type="term" value="F:metal ion binding"/>
    <property type="evidence" value="ECO:0007669"/>
    <property type="project" value="UniProtKB-KW"/>
</dbReference>